<keyword evidence="3" id="KW-1185">Reference proteome</keyword>
<name>A0ABU2A7G5_9BURK</name>
<sequence>MASSLKPFPAEDWSEPLRDFMTRELKHLPTDWLVKRRVTLEPPSAKRLAADLKKEKVARLDRSKRAHAIAAQAQDVTTGMFTLLRQRRAVPLKCPATSALMSAANGDLLAVVFYFKTEFNAARPSAYEPDIRPMFAKPDPDFPGHPSYPSGHAAQSRIYALVLAELFPKLRQELIAIADDIAYNREVAGVHFEADSDAGKSLADQVFKLLMDQPAFARLIPLARAEWPECRDLR</sequence>
<dbReference type="InterPro" id="IPR036938">
    <property type="entry name" value="PAP2/HPO_sf"/>
</dbReference>
<dbReference type="RefSeq" id="WP_310328122.1">
    <property type="nucleotide sequence ID" value="NZ_JAVDXV010000003.1"/>
</dbReference>
<dbReference type="Pfam" id="PF01569">
    <property type="entry name" value="PAP2"/>
    <property type="match status" value="1"/>
</dbReference>
<accession>A0ABU2A7G5</accession>
<dbReference type="InterPro" id="IPR000326">
    <property type="entry name" value="PAP2/HPO"/>
</dbReference>
<dbReference type="Gene3D" id="1.20.144.10">
    <property type="entry name" value="Phosphatidic acid phosphatase type 2/haloperoxidase"/>
    <property type="match status" value="1"/>
</dbReference>
<dbReference type="EC" id="3.1.3.2" evidence="2"/>
<organism evidence="2 3">
    <name type="scientific">Roseateles asaccharophilus</name>
    <dbReference type="NCBI Taxonomy" id="582607"/>
    <lineage>
        <taxon>Bacteria</taxon>
        <taxon>Pseudomonadati</taxon>
        <taxon>Pseudomonadota</taxon>
        <taxon>Betaproteobacteria</taxon>
        <taxon>Burkholderiales</taxon>
        <taxon>Sphaerotilaceae</taxon>
        <taxon>Roseateles</taxon>
    </lineage>
</organism>
<comment type="caution">
    <text evidence="2">The sequence shown here is derived from an EMBL/GenBank/DDBJ whole genome shotgun (WGS) entry which is preliminary data.</text>
</comment>
<dbReference type="GO" id="GO:0003993">
    <property type="term" value="F:acid phosphatase activity"/>
    <property type="evidence" value="ECO:0007669"/>
    <property type="project" value="UniProtKB-EC"/>
</dbReference>
<evidence type="ECO:0000259" key="1">
    <source>
        <dbReference type="Pfam" id="PF01569"/>
    </source>
</evidence>
<reference evidence="2 3" key="1">
    <citation type="submission" date="2023-07" db="EMBL/GenBank/DDBJ databases">
        <title>Sorghum-associated microbial communities from plants grown in Nebraska, USA.</title>
        <authorList>
            <person name="Schachtman D."/>
        </authorList>
    </citation>
    <scope>NUCLEOTIDE SEQUENCE [LARGE SCALE GENOMIC DNA]</scope>
    <source>
        <strain evidence="2 3">BE316</strain>
    </source>
</reference>
<dbReference type="InterPro" id="IPR001011">
    <property type="entry name" value="Acid_Pase_classA_bac"/>
</dbReference>
<evidence type="ECO:0000313" key="2">
    <source>
        <dbReference type="EMBL" id="MDR7332960.1"/>
    </source>
</evidence>
<keyword evidence="2" id="KW-0378">Hydrolase</keyword>
<evidence type="ECO:0000313" key="3">
    <source>
        <dbReference type="Proteomes" id="UP001180825"/>
    </source>
</evidence>
<dbReference type="SUPFAM" id="SSF48317">
    <property type="entry name" value="Acid phosphatase/Vanadium-dependent haloperoxidase"/>
    <property type="match status" value="1"/>
</dbReference>
<dbReference type="EMBL" id="JAVDXV010000003">
    <property type="protein sequence ID" value="MDR7332960.1"/>
    <property type="molecule type" value="Genomic_DNA"/>
</dbReference>
<dbReference type="CDD" id="cd03380">
    <property type="entry name" value="PAP2_like_1"/>
    <property type="match status" value="1"/>
</dbReference>
<proteinExistence type="predicted"/>
<dbReference type="PRINTS" id="PR00483">
    <property type="entry name" value="BACPHPHTASE"/>
</dbReference>
<gene>
    <name evidence="2" type="ORF">J2X21_002093</name>
</gene>
<dbReference type="Proteomes" id="UP001180825">
    <property type="component" value="Unassembled WGS sequence"/>
</dbReference>
<protein>
    <submittedName>
        <fullName evidence="2">Acid phosphatase (Class A)</fullName>
        <ecNumber evidence="2">3.1.3.2</ecNumber>
    </submittedName>
</protein>
<feature type="domain" description="Phosphatidic acid phosphatase type 2/haloperoxidase" evidence="1">
    <location>
        <begin position="100"/>
        <end position="198"/>
    </location>
</feature>